<dbReference type="InterPro" id="IPR043502">
    <property type="entry name" value="DNA/RNA_pol_sf"/>
</dbReference>
<organism evidence="2 3">
    <name type="scientific">Hydra vulgaris</name>
    <name type="common">Hydra</name>
    <name type="synonym">Hydra attenuata</name>
    <dbReference type="NCBI Taxonomy" id="6087"/>
    <lineage>
        <taxon>Eukaryota</taxon>
        <taxon>Metazoa</taxon>
        <taxon>Cnidaria</taxon>
        <taxon>Hydrozoa</taxon>
        <taxon>Hydroidolina</taxon>
        <taxon>Anthoathecata</taxon>
        <taxon>Aplanulata</taxon>
        <taxon>Hydridae</taxon>
        <taxon>Hydra</taxon>
    </lineage>
</organism>
<reference evidence="3" key="2">
    <citation type="submission" date="2025-08" db="UniProtKB">
        <authorList>
            <consortium name="RefSeq"/>
        </authorList>
    </citation>
    <scope>IDENTIFICATION</scope>
</reference>
<accession>A0ABM4B271</accession>
<proteinExistence type="predicted"/>
<sequence>MSVRWQKTKSNSFGIGNGVRQGNILSPLLFNFYIQGLISSISNLRIGCNIGGIFMNVLAYADDMVLIALSWFSLQKLISFTNKESSLINMSFNTKKTVCMVFNPTQKSKVISNSFPELCVSGCEIAFVESFKYLGHIIKNDLTDDLDIIKEVKGLYTRTNILIRRFHLCSTRVKVKLFKAYCICLYGVPLWQNYNDKTMARLQYCYNKCAKMFFRYNKYDSIYYMLLEFRLPSFHTIILNYRQAFRKQLMACTLVNHSMNSVNQSLK</sequence>
<dbReference type="GeneID" id="136074465"/>
<gene>
    <name evidence="3" type="primary">LOC136074465</name>
</gene>
<reference evidence="2" key="1">
    <citation type="submission" date="2025-05" db="UniProtKB">
        <authorList>
            <consortium name="RefSeq"/>
        </authorList>
    </citation>
    <scope>NUCLEOTIDE SEQUENCE [LARGE SCALE GENOMIC DNA]</scope>
</reference>
<dbReference type="PANTHER" id="PTHR47027">
    <property type="entry name" value="REVERSE TRANSCRIPTASE DOMAIN-CONTAINING PROTEIN"/>
    <property type="match status" value="1"/>
</dbReference>
<evidence type="ECO:0000313" key="3">
    <source>
        <dbReference type="RefSeq" id="XP_065642858.1"/>
    </source>
</evidence>
<dbReference type="RefSeq" id="XP_065642858.1">
    <property type="nucleotide sequence ID" value="XM_065786786.1"/>
</dbReference>
<evidence type="ECO:0000313" key="2">
    <source>
        <dbReference type="Proteomes" id="UP001652625"/>
    </source>
</evidence>
<keyword evidence="2" id="KW-1185">Reference proteome</keyword>
<dbReference type="InterPro" id="IPR000477">
    <property type="entry name" value="RT_dom"/>
</dbReference>
<protein>
    <submittedName>
        <fullName evidence="3">Uncharacterized protein LOC136074465</fullName>
    </submittedName>
</protein>
<dbReference type="PROSITE" id="PS50878">
    <property type="entry name" value="RT_POL"/>
    <property type="match status" value="1"/>
</dbReference>
<evidence type="ECO:0000259" key="1">
    <source>
        <dbReference type="PROSITE" id="PS50878"/>
    </source>
</evidence>
<dbReference type="PANTHER" id="PTHR47027:SF20">
    <property type="entry name" value="REVERSE TRANSCRIPTASE-LIKE PROTEIN WITH RNA-DIRECTED DNA POLYMERASE DOMAIN"/>
    <property type="match status" value="1"/>
</dbReference>
<dbReference type="SUPFAM" id="SSF56672">
    <property type="entry name" value="DNA/RNA polymerases"/>
    <property type="match status" value="1"/>
</dbReference>
<dbReference type="Pfam" id="PF00078">
    <property type="entry name" value="RVT_1"/>
    <property type="match status" value="1"/>
</dbReference>
<dbReference type="Proteomes" id="UP001652625">
    <property type="component" value="Chromosome 01"/>
</dbReference>
<name>A0ABM4B271_HYDVU</name>
<feature type="domain" description="Reverse transcriptase" evidence="1">
    <location>
        <begin position="1"/>
        <end position="138"/>
    </location>
</feature>